<dbReference type="Gene3D" id="3.90.75.20">
    <property type="match status" value="1"/>
</dbReference>
<sequence>MPGRIAGSPNMDGYLRVKINNVLFRVHRVIWLIAYGEWPKGQIDHINGIRDDNRIENLRDVTVQGNQRNQHIRTDNSSGVPGVRLENGKWRVRIKIDGKYISVGRFQDFDSAVAARKDAEAIYGFHPNHGATDLERRTFQLKEAV</sequence>
<dbReference type="InterPro" id="IPR044925">
    <property type="entry name" value="His-Me_finger_sf"/>
</dbReference>
<dbReference type="Pfam" id="PF13392">
    <property type="entry name" value="HNH_3"/>
    <property type="match status" value="1"/>
</dbReference>
<dbReference type="AlphaFoldDB" id="A0A4P7YD94"/>
<dbReference type="EMBL" id="CP039631">
    <property type="protein sequence ID" value="QCG68789.1"/>
    <property type="molecule type" value="Genomic_DNA"/>
</dbReference>
<accession>A0A4P7YD94</accession>
<keyword evidence="2" id="KW-0255">Endonuclease</keyword>
<evidence type="ECO:0000259" key="1">
    <source>
        <dbReference type="Pfam" id="PF13392"/>
    </source>
</evidence>
<dbReference type="GO" id="GO:0004519">
    <property type="term" value="F:endonuclease activity"/>
    <property type="evidence" value="ECO:0007669"/>
    <property type="project" value="UniProtKB-KW"/>
</dbReference>
<gene>
    <name evidence="2" type="ORF">E4167_23365</name>
</gene>
<feature type="domain" description="HNH nuclease" evidence="1">
    <location>
        <begin position="25"/>
        <end position="68"/>
    </location>
</feature>
<name>A0A4P7YD94_PSEVE</name>
<reference evidence="3" key="1">
    <citation type="submission" date="2019-04" db="EMBL/GenBank/DDBJ databases">
        <title>Complete genome sequence of Pseudomonas veronii strain PVy, a versatile degrader capable of using multiple contaminants as sole carbon sources.</title>
        <authorList>
            <person name="Lopez-Echartea E."/>
            <person name="Ridl J."/>
            <person name="Pajer P."/>
            <person name="Strejcek M."/>
            <person name="Suman J."/>
            <person name="Uhlik O."/>
        </authorList>
    </citation>
    <scope>NUCLEOTIDE SEQUENCE [LARGE SCALE GENOMIC DNA]</scope>
    <source>
        <strain evidence="3">Pvy</strain>
    </source>
</reference>
<dbReference type="SUPFAM" id="SSF54060">
    <property type="entry name" value="His-Me finger endonucleases"/>
    <property type="match status" value="1"/>
</dbReference>
<dbReference type="Proteomes" id="UP000298274">
    <property type="component" value="Chromosome"/>
</dbReference>
<proteinExistence type="predicted"/>
<organism evidence="2 3">
    <name type="scientific">Pseudomonas veronii</name>
    <dbReference type="NCBI Taxonomy" id="76761"/>
    <lineage>
        <taxon>Bacteria</taxon>
        <taxon>Pseudomonadati</taxon>
        <taxon>Pseudomonadota</taxon>
        <taxon>Gammaproteobacteria</taxon>
        <taxon>Pseudomonadales</taxon>
        <taxon>Pseudomonadaceae</taxon>
        <taxon>Pseudomonas</taxon>
    </lineage>
</organism>
<evidence type="ECO:0000313" key="3">
    <source>
        <dbReference type="Proteomes" id="UP000298274"/>
    </source>
</evidence>
<protein>
    <submittedName>
        <fullName evidence="2">HNH endonuclease</fullName>
    </submittedName>
</protein>
<keyword evidence="2" id="KW-0378">Hydrolase</keyword>
<evidence type="ECO:0000313" key="2">
    <source>
        <dbReference type="EMBL" id="QCG68789.1"/>
    </source>
</evidence>
<keyword evidence="2" id="KW-0540">Nuclease</keyword>
<dbReference type="InterPro" id="IPR003615">
    <property type="entry name" value="HNH_nuc"/>
</dbReference>